<gene>
    <name evidence="4" type="ORF">DEJ48_13445</name>
</gene>
<evidence type="ECO:0000313" key="5">
    <source>
        <dbReference type="Proteomes" id="UP000322927"/>
    </source>
</evidence>
<accession>A0A5P2C8I4</accession>
<dbReference type="GO" id="GO:0016787">
    <property type="term" value="F:hydrolase activity"/>
    <property type="evidence" value="ECO:0007669"/>
    <property type="project" value="UniProtKB-KW"/>
</dbReference>
<dbReference type="InterPro" id="IPR012223">
    <property type="entry name" value="TEII"/>
</dbReference>
<dbReference type="SMART" id="SM00824">
    <property type="entry name" value="PKS_TE"/>
    <property type="match status" value="1"/>
</dbReference>
<dbReference type="AlphaFoldDB" id="A0A5P2C8I4"/>
<dbReference type="Proteomes" id="UP000322927">
    <property type="component" value="Chromosome"/>
</dbReference>
<dbReference type="SUPFAM" id="SSF53474">
    <property type="entry name" value="alpha/beta-Hydrolases"/>
    <property type="match status" value="1"/>
</dbReference>
<dbReference type="GO" id="GO:0008610">
    <property type="term" value="P:lipid biosynthetic process"/>
    <property type="evidence" value="ECO:0007669"/>
    <property type="project" value="TreeGrafter"/>
</dbReference>
<sequence>MDSITALYHQAYALGRTGSTGMDLIQAAGWLRPSFTVEEAADHVLPPVRMATGDGSRTKLVCLPAITATAGPIQYAMMAQHFEGKRDVLSLVNPGYAEGELVAETFDALVETHLVQLRETVGSEPFVLLGHSMGGLIAHTLAMRAEEAGLTPDAVVLLDTFQATHQFAEKTTLAMNEGLDSRERLLGPFALNGVKLTAMGRYNALFMQQCVLRPIKAPTLFLSAAEPMPYQDEGFEDEGWRAYWPLPHTAQETPGDHFTIMEHNLPLTTGAIENWLAERGL</sequence>
<evidence type="ECO:0000256" key="2">
    <source>
        <dbReference type="ARBA" id="ARBA00022801"/>
    </source>
</evidence>
<dbReference type="InterPro" id="IPR029058">
    <property type="entry name" value="AB_hydrolase_fold"/>
</dbReference>
<keyword evidence="2" id="KW-0378">Hydrolase</keyword>
<dbReference type="Gene3D" id="3.40.50.1820">
    <property type="entry name" value="alpha/beta hydrolase"/>
    <property type="match status" value="1"/>
</dbReference>
<proteinExistence type="inferred from homology"/>
<name>A0A5P2C8I4_STRVZ</name>
<dbReference type="Pfam" id="PF00975">
    <property type="entry name" value="Thioesterase"/>
    <property type="match status" value="1"/>
</dbReference>
<evidence type="ECO:0000313" key="4">
    <source>
        <dbReference type="EMBL" id="QES38994.1"/>
    </source>
</evidence>
<organism evidence="4 5">
    <name type="scientific">Streptomyces venezuelae</name>
    <dbReference type="NCBI Taxonomy" id="54571"/>
    <lineage>
        <taxon>Bacteria</taxon>
        <taxon>Bacillati</taxon>
        <taxon>Actinomycetota</taxon>
        <taxon>Actinomycetes</taxon>
        <taxon>Kitasatosporales</taxon>
        <taxon>Streptomycetaceae</taxon>
        <taxon>Streptomyces</taxon>
    </lineage>
</organism>
<dbReference type="InterPro" id="IPR001031">
    <property type="entry name" value="Thioesterase"/>
</dbReference>
<reference evidence="4 5" key="1">
    <citation type="submission" date="2018-05" db="EMBL/GenBank/DDBJ databases">
        <title>Streptomyces venezuelae.</title>
        <authorList>
            <person name="Kim W."/>
            <person name="Lee N."/>
            <person name="Cho B.-K."/>
        </authorList>
    </citation>
    <scope>NUCLEOTIDE SEQUENCE [LARGE SCALE GENOMIC DNA]</scope>
    <source>
        <strain evidence="4 5">ATCC 14584</strain>
    </source>
</reference>
<dbReference type="PANTHER" id="PTHR11487">
    <property type="entry name" value="THIOESTERASE"/>
    <property type="match status" value="1"/>
</dbReference>
<protein>
    <recommendedName>
        <fullName evidence="3">Thioesterase TesA-like domain-containing protein</fullName>
    </recommendedName>
</protein>
<evidence type="ECO:0000256" key="1">
    <source>
        <dbReference type="ARBA" id="ARBA00007169"/>
    </source>
</evidence>
<dbReference type="OrthoDB" id="4539607at2"/>
<dbReference type="PANTHER" id="PTHR11487:SF0">
    <property type="entry name" value="S-ACYL FATTY ACID SYNTHASE THIOESTERASE, MEDIUM CHAIN"/>
    <property type="match status" value="1"/>
</dbReference>
<dbReference type="InterPro" id="IPR020802">
    <property type="entry name" value="TesA-like"/>
</dbReference>
<dbReference type="EMBL" id="CP029192">
    <property type="protein sequence ID" value="QES38994.1"/>
    <property type="molecule type" value="Genomic_DNA"/>
</dbReference>
<feature type="domain" description="Thioesterase TesA-like" evidence="3">
    <location>
        <begin position="61"/>
        <end position="276"/>
    </location>
</feature>
<evidence type="ECO:0000259" key="3">
    <source>
        <dbReference type="SMART" id="SM00824"/>
    </source>
</evidence>
<comment type="similarity">
    <text evidence="1">Belongs to the thioesterase family.</text>
</comment>